<dbReference type="AlphaFoldDB" id="A0A250KUQ4"/>
<evidence type="ECO:0000256" key="10">
    <source>
        <dbReference type="ARBA" id="ARBA00022827"/>
    </source>
</evidence>
<dbReference type="EC" id="2.7.1.26" evidence="15"/>
<evidence type="ECO:0000256" key="14">
    <source>
        <dbReference type="ARBA" id="ARBA00049494"/>
    </source>
</evidence>
<keyword evidence="12" id="KW-0511">Multifunctional enzyme</keyword>
<evidence type="ECO:0000313" key="18">
    <source>
        <dbReference type="Proteomes" id="UP000266313"/>
    </source>
</evidence>
<keyword evidence="9 15" id="KW-0418">Kinase</keyword>
<dbReference type="OrthoDB" id="9803667at2"/>
<dbReference type="GO" id="GO:0009231">
    <property type="term" value="P:riboflavin biosynthetic process"/>
    <property type="evidence" value="ECO:0007669"/>
    <property type="project" value="InterPro"/>
</dbReference>
<comment type="similarity">
    <text evidence="15">Belongs to the ribF family.</text>
</comment>
<keyword evidence="6 15" id="KW-0808">Transferase</keyword>
<evidence type="ECO:0000256" key="12">
    <source>
        <dbReference type="ARBA" id="ARBA00023268"/>
    </source>
</evidence>
<dbReference type="GO" id="GO:0005524">
    <property type="term" value="F:ATP binding"/>
    <property type="evidence" value="ECO:0007669"/>
    <property type="project" value="UniProtKB-UniRule"/>
</dbReference>
<dbReference type="UniPathway" id="UPA00276">
    <property type="reaction ID" value="UER00406"/>
</dbReference>
<evidence type="ECO:0000256" key="2">
    <source>
        <dbReference type="ARBA" id="ARBA00004726"/>
    </source>
</evidence>
<comment type="catalytic activity">
    <reaction evidence="14 15">
        <text>FMN + ATP + H(+) = FAD + diphosphate</text>
        <dbReference type="Rhea" id="RHEA:17237"/>
        <dbReference type="ChEBI" id="CHEBI:15378"/>
        <dbReference type="ChEBI" id="CHEBI:30616"/>
        <dbReference type="ChEBI" id="CHEBI:33019"/>
        <dbReference type="ChEBI" id="CHEBI:57692"/>
        <dbReference type="ChEBI" id="CHEBI:58210"/>
        <dbReference type="EC" id="2.7.7.2"/>
    </reaction>
</comment>
<name>A0A250KUQ4_9GAMM</name>
<dbReference type="Gene3D" id="2.40.30.30">
    <property type="entry name" value="Riboflavin kinase-like"/>
    <property type="match status" value="1"/>
</dbReference>
<dbReference type="Proteomes" id="UP000266313">
    <property type="component" value="Chromosome"/>
</dbReference>
<dbReference type="Pfam" id="PF06574">
    <property type="entry name" value="FAD_syn"/>
    <property type="match status" value="1"/>
</dbReference>
<dbReference type="NCBIfam" id="NF004159">
    <property type="entry name" value="PRK05627.1-2"/>
    <property type="match status" value="1"/>
</dbReference>
<dbReference type="RefSeq" id="WP_119630568.1">
    <property type="nucleotide sequence ID" value="NZ_AP017928.1"/>
</dbReference>
<dbReference type="NCBIfam" id="TIGR00083">
    <property type="entry name" value="ribF"/>
    <property type="match status" value="1"/>
</dbReference>
<dbReference type="GO" id="GO:0009398">
    <property type="term" value="P:FMN biosynthetic process"/>
    <property type="evidence" value="ECO:0007669"/>
    <property type="project" value="UniProtKB-UniRule"/>
</dbReference>
<dbReference type="SUPFAM" id="SSF82114">
    <property type="entry name" value="Riboflavin kinase-like"/>
    <property type="match status" value="1"/>
</dbReference>
<dbReference type="InterPro" id="IPR014729">
    <property type="entry name" value="Rossmann-like_a/b/a_fold"/>
</dbReference>
<keyword evidence="5 15" id="KW-0288">FMN</keyword>
<dbReference type="PANTHER" id="PTHR22749">
    <property type="entry name" value="RIBOFLAVIN KINASE/FMN ADENYLYLTRANSFERASE"/>
    <property type="match status" value="1"/>
</dbReference>
<dbReference type="KEGG" id="mmai:sS8_3409"/>
<dbReference type="NCBIfam" id="NF004160">
    <property type="entry name" value="PRK05627.1-3"/>
    <property type="match status" value="1"/>
</dbReference>
<evidence type="ECO:0000256" key="11">
    <source>
        <dbReference type="ARBA" id="ARBA00022840"/>
    </source>
</evidence>
<accession>A0A250KUQ4</accession>
<dbReference type="InterPro" id="IPR015864">
    <property type="entry name" value="FAD_synthase"/>
</dbReference>
<dbReference type="PIRSF" id="PIRSF004491">
    <property type="entry name" value="FAD_Synth"/>
    <property type="match status" value="1"/>
</dbReference>
<dbReference type="InterPro" id="IPR015865">
    <property type="entry name" value="Riboflavin_kinase_bac/euk"/>
</dbReference>
<evidence type="ECO:0000256" key="15">
    <source>
        <dbReference type="PIRNR" id="PIRNR004491"/>
    </source>
</evidence>
<dbReference type="SUPFAM" id="SSF52374">
    <property type="entry name" value="Nucleotidylyl transferase"/>
    <property type="match status" value="1"/>
</dbReference>
<dbReference type="GO" id="GO:0008531">
    <property type="term" value="F:riboflavin kinase activity"/>
    <property type="evidence" value="ECO:0007669"/>
    <property type="project" value="UniProtKB-UniRule"/>
</dbReference>
<organism evidence="17 18">
    <name type="scientific">Methylocaldum marinum</name>
    <dbReference type="NCBI Taxonomy" id="1432792"/>
    <lineage>
        <taxon>Bacteria</taxon>
        <taxon>Pseudomonadati</taxon>
        <taxon>Pseudomonadota</taxon>
        <taxon>Gammaproteobacteria</taxon>
        <taxon>Methylococcales</taxon>
        <taxon>Methylococcaceae</taxon>
        <taxon>Methylocaldum</taxon>
    </lineage>
</organism>
<feature type="domain" description="Riboflavin kinase" evidence="16">
    <location>
        <begin position="183"/>
        <end position="308"/>
    </location>
</feature>
<gene>
    <name evidence="17" type="ORF">sS8_3409</name>
</gene>
<evidence type="ECO:0000259" key="16">
    <source>
        <dbReference type="SMART" id="SM00904"/>
    </source>
</evidence>
<dbReference type="GO" id="GO:0006747">
    <property type="term" value="P:FAD biosynthetic process"/>
    <property type="evidence" value="ECO:0007669"/>
    <property type="project" value="UniProtKB-UniRule"/>
</dbReference>
<evidence type="ECO:0000256" key="3">
    <source>
        <dbReference type="ARBA" id="ARBA00005201"/>
    </source>
</evidence>
<evidence type="ECO:0000256" key="5">
    <source>
        <dbReference type="ARBA" id="ARBA00022643"/>
    </source>
</evidence>
<evidence type="ECO:0000313" key="17">
    <source>
        <dbReference type="EMBL" id="BBA35347.1"/>
    </source>
</evidence>
<comment type="pathway">
    <text evidence="3 15">Cofactor biosynthesis; FMN biosynthesis; FMN from riboflavin (ATP route): step 1/1.</text>
</comment>
<dbReference type="GO" id="GO:0003919">
    <property type="term" value="F:FMN adenylyltransferase activity"/>
    <property type="evidence" value="ECO:0007669"/>
    <property type="project" value="UniProtKB-UniRule"/>
</dbReference>
<dbReference type="UniPathway" id="UPA00277">
    <property type="reaction ID" value="UER00407"/>
</dbReference>
<keyword evidence="7 15" id="KW-0548">Nucleotidyltransferase</keyword>
<evidence type="ECO:0000256" key="1">
    <source>
        <dbReference type="ARBA" id="ARBA00002121"/>
    </source>
</evidence>
<evidence type="ECO:0000256" key="4">
    <source>
        <dbReference type="ARBA" id="ARBA00022630"/>
    </source>
</evidence>
<dbReference type="NCBIfam" id="NF004163">
    <property type="entry name" value="PRK05627.1-6"/>
    <property type="match status" value="1"/>
</dbReference>
<dbReference type="Gene3D" id="3.40.50.620">
    <property type="entry name" value="HUPs"/>
    <property type="match status" value="1"/>
</dbReference>
<dbReference type="Pfam" id="PF01687">
    <property type="entry name" value="Flavokinase"/>
    <property type="match status" value="1"/>
</dbReference>
<dbReference type="InterPro" id="IPR002606">
    <property type="entry name" value="Riboflavin_kinase_bac"/>
</dbReference>
<keyword evidence="18" id="KW-1185">Reference proteome</keyword>
<keyword evidence="10 15" id="KW-0274">FAD</keyword>
<dbReference type="EMBL" id="AP017928">
    <property type="protein sequence ID" value="BBA35347.1"/>
    <property type="molecule type" value="Genomic_DNA"/>
</dbReference>
<evidence type="ECO:0000256" key="13">
    <source>
        <dbReference type="ARBA" id="ARBA00047880"/>
    </source>
</evidence>
<dbReference type="PANTHER" id="PTHR22749:SF6">
    <property type="entry name" value="RIBOFLAVIN KINASE"/>
    <property type="match status" value="1"/>
</dbReference>
<keyword evidence="8 15" id="KW-0547">Nucleotide-binding</keyword>
<protein>
    <recommendedName>
        <fullName evidence="15">Riboflavin biosynthesis protein</fullName>
    </recommendedName>
    <domain>
        <recommendedName>
            <fullName evidence="15">Riboflavin kinase</fullName>
            <ecNumber evidence="15">2.7.1.26</ecNumber>
        </recommendedName>
        <alternativeName>
            <fullName evidence="15">Flavokinase</fullName>
        </alternativeName>
    </domain>
    <domain>
        <recommendedName>
            <fullName evidence="15">FMN adenylyltransferase</fullName>
            <ecNumber evidence="15">2.7.7.2</ecNumber>
        </recommendedName>
        <alternativeName>
            <fullName evidence="15">FAD pyrophosphorylase</fullName>
        </alternativeName>
        <alternativeName>
            <fullName evidence="15">FAD synthase</fullName>
        </alternativeName>
    </domain>
</protein>
<comment type="function">
    <text evidence="1">Catalyzes the phosphorylation of riboflavin to FMN followed by the adenylation of FMN to FAD.</text>
</comment>
<evidence type="ECO:0000256" key="6">
    <source>
        <dbReference type="ARBA" id="ARBA00022679"/>
    </source>
</evidence>
<comment type="catalytic activity">
    <reaction evidence="13 15">
        <text>riboflavin + ATP = FMN + ADP + H(+)</text>
        <dbReference type="Rhea" id="RHEA:14357"/>
        <dbReference type="ChEBI" id="CHEBI:15378"/>
        <dbReference type="ChEBI" id="CHEBI:30616"/>
        <dbReference type="ChEBI" id="CHEBI:57986"/>
        <dbReference type="ChEBI" id="CHEBI:58210"/>
        <dbReference type="ChEBI" id="CHEBI:456216"/>
        <dbReference type="EC" id="2.7.1.26"/>
    </reaction>
</comment>
<proteinExistence type="inferred from homology"/>
<keyword evidence="4 15" id="KW-0285">Flavoprotein</keyword>
<sequence length="318" mass="35059">MHLIRGLADLNLPEGGCVATIGNFDGVHIGHCQVIERLAEAGRRLELPVVVVLFEPQPREYFFPNEAPARLTRLREKLARLAQLPVDQVLLLRFTRGLADLPAESFIQKILLQGLRIKHLVVGDDFRFGKNRLGNFSLLRQAGREFGFAVVDTPSVLVDGRRVSSTLIRKALEAGDFARAGRLLGRPYSVCGRVIHGAKRGRTLGFPTANILMRRKNTPVQGVFAVTMCGIGDHPLPGVANVGIRPTVAGGRTVLLETYLLDFSGDLYGKQVEIVFHRKLRDEKRFNGLAELQVQIQRDVMTARGYFATSNSTPSSGS</sequence>
<dbReference type="SMART" id="SM00904">
    <property type="entry name" value="Flavokinase"/>
    <property type="match status" value="1"/>
</dbReference>
<dbReference type="EC" id="2.7.7.2" evidence="15"/>
<dbReference type="NCBIfam" id="NF004162">
    <property type="entry name" value="PRK05627.1-5"/>
    <property type="match status" value="1"/>
</dbReference>
<evidence type="ECO:0000256" key="8">
    <source>
        <dbReference type="ARBA" id="ARBA00022741"/>
    </source>
</evidence>
<dbReference type="CDD" id="cd02064">
    <property type="entry name" value="FAD_synthetase_N"/>
    <property type="match status" value="1"/>
</dbReference>
<evidence type="ECO:0000256" key="7">
    <source>
        <dbReference type="ARBA" id="ARBA00022695"/>
    </source>
</evidence>
<evidence type="ECO:0000256" key="9">
    <source>
        <dbReference type="ARBA" id="ARBA00022777"/>
    </source>
</evidence>
<dbReference type="FunFam" id="3.40.50.620:FF:000021">
    <property type="entry name" value="Riboflavin biosynthesis protein"/>
    <property type="match status" value="1"/>
</dbReference>
<dbReference type="InterPro" id="IPR023465">
    <property type="entry name" value="Riboflavin_kinase_dom_sf"/>
</dbReference>
<reference evidence="17 18" key="1">
    <citation type="submission" date="2016-12" db="EMBL/GenBank/DDBJ databases">
        <title>Genome sequencing of Methylocaldum marinum.</title>
        <authorList>
            <person name="Takeuchi M."/>
            <person name="Kamagata Y."/>
            <person name="Hiraoka S."/>
            <person name="Oshima K."/>
            <person name="Hattori M."/>
            <person name="Iwasaki W."/>
        </authorList>
    </citation>
    <scope>NUCLEOTIDE SEQUENCE [LARGE SCALE GENOMIC DNA]</scope>
    <source>
        <strain evidence="17 18">S8</strain>
    </source>
</reference>
<keyword evidence="11 15" id="KW-0067">ATP-binding</keyword>
<comment type="pathway">
    <text evidence="2 15">Cofactor biosynthesis; FAD biosynthesis; FAD from FMN: step 1/1.</text>
</comment>
<dbReference type="InterPro" id="IPR023468">
    <property type="entry name" value="Riboflavin_kinase"/>
</dbReference>